<dbReference type="KEGG" id="csg:Cylst_6654"/>
<evidence type="ECO:0000313" key="3">
    <source>
        <dbReference type="Proteomes" id="UP000010475"/>
    </source>
</evidence>
<dbReference type="KEGG" id="csg:Cylst_6415"/>
<dbReference type="PATRIC" id="fig|56107.3.peg.6875"/>
<dbReference type="HOGENOM" id="CLU_3250342_0_0_3"/>
<sequence>MVELEALRDQVLQELKLGKQAPGYKTTQKALNQFITLLSKRL</sequence>
<keyword evidence="2" id="KW-0614">Plasmid</keyword>
<protein>
    <submittedName>
        <fullName evidence="2">Uncharacterized protein</fullName>
    </submittedName>
</protein>
<accession>K9X7E5</accession>
<gene>
    <name evidence="1" type="ORF">Cylst_6415</name>
    <name evidence="2" type="ORF">Cylst_6654</name>
</gene>
<evidence type="ECO:0000313" key="1">
    <source>
        <dbReference type="EMBL" id="AFZ28209.1"/>
    </source>
</evidence>
<proteinExistence type="predicted"/>
<name>K9X7E5_9NOST</name>
<dbReference type="AlphaFoldDB" id="K9X7E5"/>
<organism evidence="2 3">
    <name type="scientific">Cylindrospermum stagnale PCC 7417</name>
    <dbReference type="NCBI Taxonomy" id="56107"/>
    <lineage>
        <taxon>Bacteria</taxon>
        <taxon>Bacillati</taxon>
        <taxon>Cyanobacteriota</taxon>
        <taxon>Cyanophyceae</taxon>
        <taxon>Nostocales</taxon>
        <taxon>Nostocaceae</taxon>
        <taxon>Cylindrospermum</taxon>
    </lineage>
</organism>
<keyword evidence="3" id="KW-1185">Reference proteome</keyword>
<dbReference type="EMBL" id="CP003643">
    <property type="protein sequence ID" value="AFZ28418.1"/>
    <property type="molecule type" value="Genomic_DNA"/>
</dbReference>
<reference evidence="2 3" key="1">
    <citation type="submission" date="2012-06" db="EMBL/GenBank/DDBJ databases">
        <title>Noncontiguous Finished plasmid 1 of genome of Cylindrospermum stagnale PCC 7417.</title>
        <authorList>
            <consortium name="US DOE Joint Genome Institute"/>
            <person name="Gugger M."/>
            <person name="Coursin T."/>
            <person name="Rippka R."/>
            <person name="Tandeau De Marsac N."/>
            <person name="Huntemann M."/>
            <person name="Wei C.-L."/>
            <person name="Han J."/>
            <person name="Detter J.C."/>
            <person name="Han C."/>
            <person name="Tapia R."/>
            <person name="Davenport K."/>
            <person name="Daligault H."/>
            <person name="Erkkila T."/>
            <person name="Gu W."/>
            <person name="Munk A.C.C."/>
            <person name="Teshima H."/>
            <person name="Xu Y."/>
            <person name="Chain P."/>
            <person name="Chen A."/>
            <person name="Krypides N."/>
            <person name="Mavromatis K."/>
            <person name="Markowitz V."/>
            <person name="Szeto E."/>
            <person name="Ivanova N."/>
            <person name="Mikhailova N."/>
            <person name="Ovchinnikova G."/>
            <person name="Pagani I."/>
            <person name="Pati A."/>
            <person name="Goodwin L."/>
            <person name="Peters L."/>
            <person name="Pitluck S."/>
            <person name="Woyke T."/>
            <person name="Kerfeld C."/>
        </authorList>
    </citation>
    <scope>NUCLEOTIDE SEQUENCE [LARGE SCALE GENOMIC DNA]</scope>
    <source>
        <strain evidence="2 3">PCC 7417</strain>
        <plasmid evidence="2">pCYLST.01</plasmid>
        <plasmid evidence="3">Plasmid pCYLST.01</plasmid>
    </source>
</reference>
<dbReference type="EMBL" id="CP003643">
    <property type="protein sequence ID" value="AFZ28209.1"/>
    <property type="molecule type" value="Genomic_DNA"/>
</dbReference>
<dbReference type="Proteomes" id="UP000010475">
    <property type="component" value="Plasmid pCYLST.01"/>
</dbReference>
<evidence type="ECO:0000313" key="2">
    <source>
        <dbReference type="EMBL" id="AFZ28418.1"/>
    </source>
</evidence>
<geneLocation type="plasmid" evidence="2 3">
    <name>pCYLST.01</name>
</geneLocation>